<keyword evidence="1" id="KW-1003">Cell membrane</keyword>
<evidence type="ECO:0000313" key="4">
    <source>
        <dbReference type="Proteomes" id="UP000190162"/>
    </source>
</evidence>
<reference evidence="4" key="1">
    <citation type="submission" date="2017-02" db="EMBL/GenBank/DDBJ databases">
        <authorList>
            <person name="Varghese N."/>
            <person name="Submissions S."/>
        </authorList>
    </citation>
    <scope>NUCLEOTIDE SEQUENCE [LARGE SCALE GENOMIC DNA]</scope>
    <source>
        <strain evidence="4">DSM 22720</strain>
    </source>
</reference>
<dbReference type="PANTHER" id="PTHR35813:SF1">
    <property type="entry name" value="INNER MEMBRANE PROTEIN YBAN"/>
    <property type="match status" value="1"/>
</dbReference>
<accession>A0A1T4UST3</accession>
<comment type="subcellular location">
    <subcellularLocation>
        <location evidence="1">Cell inner membrane</location>
        <topology evidence="1">Multi-pass membrane protein</topology>
    </subcellularLocation>
</comment>
<dbReference type="Pfam" id="PF04304">
    <property type="entry name" value="DUF454"/>
    <property type="match status" value="1"/>
</dbReference>
<evidence type="ECO:0000256" key="1">
    <source>
        <dbReference type="PIRNR" id="PIRNR016789"/>
    </source>
</evidence>
<evidence type="ECO:0000256" key="2">
    <source>
        <dbReference type="SAM" id="Phobius"/>
    </source>
</evidence>
<organism evidence="3 4">
    <name type="scientific">Enterovibrio nigricans DSM 22720</name>
    <dbReference type="NCBI Taxonomy" id="1121868"/>
    <lineage>
        <taxon>Bacteria</taxon>
        <taxon>Pseudomonadati</taxon>
        <taxon>Pseudomonadota</taxon>
        <taxon>Gammaproteobacteria</taxon>
        <taxon>Vibrionales</taxon>
        <taxon>Vibrionaceae</taxon>
        <taxon>Enterovibrio</taxon>
    </lineage>
</organism>
<sequence length="132" mass="15114">MNLSFKRIVLLSVGWICVALGVIGIFLPLLPTTPFMLLASACFMRGSPRIAKWLHDHPKFGPPLNNWHQHRAIDRRIKRRANVCIVASFCLSIAIVPETWQKVMLFVMATILLIWFNRLREIEAVAHTPENT</sequence>
<keyword evidence="4" id="KW-1185">Reference proteome</keyword>
<keyword evidence="2" id="KW-0812">Transmembrane</keyword>
<feature type="transmembrane region" description="Helical" evidence="2">
    <location>
        <begin position="12"/>
        <end position="39"/>
    </location>
</feature>
<dbReference type="EMBL" id="FUXU01000027">
    <property type="protein sequence ID" value="SKA55501.1"/>
    <property type="molecule type" value="Genomic_DNA"/>
</dbReference>
<dbReference type="PANTHER" id="PTHR35813">
    <property type="entry name" value="INNER MEMBRANE PROTEIN YBAN"/>
    <property type="match status" value="1"/>
</dbReference>
<proteinExistence type="predicted"/>
<dbReference type="OrthoDB" id="9816293at2"/>
<keyword evidence="2" id="KW-1133">Transmembrane helix</keyword>
<keyword evidence="1" id="KW-0997">Cell inner membrane</keyword>
<dbReference type="InterPro" id="IPR007401">
    <property type="entry name" value="DUF454"/>
</dbReference>
<dbReference type="RefSeq" id="WP_078752704.1">
    <property type="nucleotide sequence ID" value="NZ_FUXU01000027.1"/>
</dbReference>
<gene>
    <name evidence="3" type="ORF">SAMN02745132_02358</name>
</gene>
<dbReference type="AlphaFoldDB" id="A0A1T4UST3"/>
<dbReference type="Proteomes" id="UP000190162">
    <property type="component" value="Unassembled WGS sequence"/>
</dbReference>
<evidence type="ECO:0000313" key="3">
    <source>
        <dbReference type="EMBL" id="SKA55501.1"/>
    </source>
</evidence>
<dbReference type="GO" id="GO:0005886">
    <property type="term" value="C:plasma membrane"/>
    <property type="evidence" value="ECO:0007669"/>
    <property type="project" value="UniProtKB-SubCell"/>
</dbReference>
<protein>
    <recommendedName>
        <fullName evidence="1">Inner membrane protein</fullName>
    </recommendedName>
</protein>
<keyword evidence="1 2" id="KW-0472">Membrane</keyword>
<name>A0A1T4UST3_9GAMM</name>
<dbReference type="PIRSF" id="PIRSF016789">
    <property type="entry name" value="DUF454"/>
    <property type="match status" value="1"/>
</dbReference>